<dbReference type="Proteomes" id="UP000075882">
    <property type="component" value="Unassembled WGS sequence"/>
</dbReference>
<accession>A0A8W7PQM5</accession>
<feature type="region of interest" description="Disordered" evidence="1">
    <location>
        <begin position="1"/>
        <end position="32"/>
    </location>
</feature>
<feature type="compositionally biased region" description="Gly residues" evidence="1">
    <location>
        <begin position="12"/>
        <end position="23"/>
    </location>
</feature>
<organism evidence="2">
    <name type="scientific">Anopheles coluzzii</name>
    <name type="common">African malaria mosquito</name>
    <dbReference type="NCBI Taxonomy" id="1518534"/>
    <lineage>
        <taxon>Eukaryota</taxon>
        <taxon>Metazoa</taxon>
        <taxon>Ecdysozoa</taxon>
        <taxon>Arthropoda</taxon>
        <taxon>Hexapoda</taxon>
        <taxon>Insecta</taxon>
        <taxon>Pterygota</taxon>
        <taxon>Neoptera</taxon>
        <taxon>Endopterygota</taxon>
        <taxon>Diptera</taxon>
        <taxon>Nematocera</taxon>
        <taxon>Culicoidea</taxon>
        <taxon>Culicidae</taxon>
        <taxon>Anophelinae</taxon>
        <taxon>Anopheles</taxon>
    </lineage>
</organism>
<reference evidence="2" key="1">
    <citation type="submission" date="2022-08" db="UniProtKB">
        <authorList>
            <consortium name="EnsemblMetazoa"/>
        </authorList>
    </citation>
    <scope>IDENTIFICATION</scope>
</reference>
<sequence length="104" mass="11257">MTLSLAAVHQQGHGGGGGNGRQHGGINIANEPSATTVNGSVLWCLDVVRPLVRFDEFIFRHQVAMTRIHPATKTRAAVRTTERLRRLRLRLGTSPAPPPPAYLG</sequence>
<name>A0A8W7PQM5_ANOCL</name>
<evidence type="ECO:0000313" key="2">
    <source>
        <dbReference type="EnsemblMetazoa" id="ACOM035549-PA.1"/>
    </source>
</evidence>
<protein>
    <submittedName>
        <fullName evidence="2">Uncharacterized protein</fullName>
    </submittedName>
</protein>
<dbReference type="EnsemblMetazoa" id="ACOM035549-RA">
    <property type="protein sequence ID" value="ACOM035549-PA.1"/>
    <property type="gene ID" value="ACOM035549"/>
</dbReference>
<proteinExistence type="predicted"/>
<dbReference type="AlphaFoldDB" id="A0A8W7PQM5"/>
<evidence type="ECO:0000256" key="1">
    <source>
        <dbReference type="SAM" id="MobiDB-lite"/>
    </source>
</evidence>